<comment type="caution">
    <text evidence="17">The sequence shown here is derived from an EMBL/GenBank/DDBJ whole genome shotgun (WGS) entry which is preliminary data.</text>
</comment>
<accession>A0A3M0CL44</accession>
<comment type="cofactor">
    <cofactor evidence="1">
        <name>heme</name>
        <dbReference type="ChEBI" id="CHEBI:30413"/>
    </cofactor>
</comment>
<evidence type="ECO:0000256" key="16">
    <source>
        <dbReference type="SAM" id="Phobius"/>
    </source>
</evidence>
<dbReference type="Pfam" id="PF01127">
    <property type="entry name" value="Sdh_cyt"/>
    <property type="match status" value="1"/>
</dbReference>
<evidence type="ECO:0000256" key="1">
    <source>
        <dbReference type="ARBA" id="ARBA00001971"/>
    </source>
</evidence>
<reference evidence="17 18" key="1">
    <citation type="submission" date="2018-10" db="EMBL/GenBank/DDBJ databases">
        <title>Genomic Encyclopedia of Archaeal and Bacterial Type Strains, Phase II (KMG-II): from individual species to whole genera.</title>
        <authorList>
            <person name="Goeker M."/>
        </authorList>
    </citation>
    <scope>NUCLEOTIDE SEQUENCE [LARGE SCALE GENOMIC DNA]</scope>
    <source>
        <strain evidence="17 18">DSM 25217</strain>
    </source>
</reference>
<dbReference type="Gene3D" id="1.20.1300.10">
    <property type="entry name" value="Fumarate reductase/succinate dehydrogenase, transmembrane subunit"/>
    <property type="match status" value="1"/>
</dbReference>
<evidence type="ECO:0000256" key="10">
    <source>
        <dbReference type="ARBA" id="ARBA00022692"/>
    </source>
</evidence>
<dbReference type="GO" id="GO:0046872">
    <property type="term" value="F:metal ion binding"/>
    <property type="evidence" value="ECO:0007669"/>
    <property type="project" value="UniProtKB-KW"/>
</dbReference>
<dbReference type="NCBIfam" id="TIGR02968">
    <property type="entry name" value="succ_dehyd_anc"/>
    <property type="match status" value="1"/>
</dbReference>
<dbReference type="InterPro" id="IPR034804">
    <property type="entry name" value="SQR/QFR_C/D"/>
</dbReference>
<feature type="transmembrane region" description="Helical" evidence="16">
    <location>
        <begin position="56"/>
        <end position="78"/>
    </location>
</feature>
<sequence length="127" mass="13744">MGDFKTPLSKVRGLGSAKDGTHHWWVQRVTAVANIPLVLFMLVSAVGNAGKGHADWVAWMAQPVVAVVVILFVANLMYHLRLGLQVTIEDYVHTASTKVALMLLLTFATILMAALSIFSVLRIAFGG</sequence>
<keyword evidence="15 16" id="KW-0472">Membrane</keyword>
<dbReference type="UniPathway" id="UPA00223"/>
<dbReference type="RefSeq" id="WP_121938580.1">
    <property type="nucleotide sequence ID" value="NZ_REFR01000011.1"/>
</dbReference>
<evidence type="ECO:0000256" key="15">
    <source>
        <dbReference type="ARBA" id="ARBA00023136"/>
    </source>
</evidence>
<dbReference type="CDD" id="cd03495">
    <property type="entry name" value="SQR_TypeC_SdhD_like"/>
    <property type="match status" value="1"/>
</dbReference>
<evidence type="ECO:0000256" key="5">
    <source>
        <dbReference type="ARBA" id="ARBA00011558"/>
    </source>
</evidence>
<keyword evidence="14" id="KW-0408">Iron</keyword>
<dbReference type="GO" id="GO:0006099">
    <property type="term" value="P:tricarboxylic acid cycle"/>
    <property type="evidence" value="ECO:0007669"/>
    <property type="project" value="UniProtKB-UniPathway"/>
</dbReference>
<dbReference type="InterPro" id="IPR014312">
    <property type="entry name" value="Succ_DH_anchor"/>
</dbReference>
<keyword evidence="8" id="KW-0816">Tricarboxylic acid cycle</keyword>
<keyword evidence="7" id="KW-0813">Transport</keyword>
<dbReference type="InterPro" id="IPR000701">
    <property type="entry name" value="SuccDH_FuR_B_TM-su"/>
</dbReference>
<dbReference type="Proteomes" id="UP000271227">
    <property type="component" value="Unassembled WGS sequence"/>
</dbReference>
<dbReference type="InParanoid" id="A0A3M0CL44"/>
<evidence type="ECO:0000256" key="13">
    <source>
        <dbReference type="ARBA" id="ARBA00022989"/>
    </source>
</evidence>
<dbReference type="GO" id="GO:0020037">
    <property type="term" value="F:heme binding"/>
    <property type="evidence" value="ECO:0007669"/>
    <property type="project" value="InterPro"/>
</dbReference>
<dbReference type="EMBL" id="REFR01000011">
    <property type="protein sequence ID" value="RMB07789.1"/>
    <property type="molecule type" value="Genomic_DNA"/>
</dbReference>
<dbReference type="SUPFAM" id="SSF81343">
    <property type="entry name" value="Fumarate reductase respiratory complex transmembrane subunits"/>
    <property type="match status" value="1"/>
</dbReference>
<comment type="function">
    <text evidence="2">Membrane-anchoring subunit of succinate dehydrogenase (SDH).</text>
</comment>
<evidence type="ECO:0000256" key="7">
    <source>
        <dbReference type="ARBA" id="ARBA00022448"/>
    </source>
</evidence>
<keyword evidence="13 16" id="KW-1133">Transmembrane helix</keyword>
<evidence type="ECO:0000256" key="3">
    <source>
        <dbReference type="ARBA" id="ARBA00004141"/>
    </source>
</evidence>
<comment type="subcellular location">
    <subcellularLocation>
        <location evidence="3">Membrane</location>
        <topology evidence="3">Multi-pass membrane protein</topology>
    </subcellularLocation>
</comment>
<keyword evidence="18" id="KW-1185">Reference proteome</keyword>
<gene>
    <name evidence="17" type="ORF">BXY39_1880</name>
</gene>
<evidence type="ECO:0000256" key="8">
    <source>
        <dbReference type="ARBA" id="ARBA00022532"/>
    </source>
</evidence>
<evidence type="ECO:0000256" key="12">
    <source>
        <dbReference type="ARBA" id="ARBA00022982"/>
    </source>
</evidence>
<proteinExistence type="predicted"/>
<evidence type="ECO:0000256" key="6">
    <source>
        <dbReference type="ARBA" id="ARBA00019425"/>
    </source>
</evidence>
<evidence type="ECO:0000256" key="2">
    <source>
        <dbReference type="ARBA" id="ARBA00004050"/>
    </source>
</evidence>
<evidence type="ECO:0000256" key="14">
    <source>
        <dbReference type="ARBA" id="ARBA00023004"/>
    </source>
</evidence>
<keyword evidence="9" id="KW-0349">Heme</keyword>
<feature type="transmembrane region" description="Helical" evidence="16">
    <location>
        <begin position="99"/>
        <end position="125"/>
    </location>
</feature>
<feature type="transmembrane region" description="Helical" evidence="16">
    <location>
        <begin position="31"/>
        <end position="50"/>
    </location>
</feature>
<dbReference type="OrthoDB" id="9809280at2"/>
<organism evidence="17 18">
    <name type="scientific">Eilatimonas milleporae</name>
    <dbReference type="NCBI Taxonomy" id="911205"/>
    <lineage>
        <taxon>Bacteria</taxon>
        <taxon>Pseudomonadati</taxon>
        <taxon>Pseudomonadota</taxon>
        <taxon>Alphaproteobacteria</taxon>
        <taxon>Kordiimonadales</taxon>
        <taxon>Kordiimonadaceae</taxon>
        <taxon>Eilatimonas</taxon>
    </lineage>
</organism>
<evidence type="ECO:0000313" key="18">
    <source>
        <dbReference type="Proteomes" id="UP000271227"/>
    </source>
</evidence>
<dbReference type="GO" id="GO:0016020">
    <property type="term" value="C:membrane"/>
    <property type="evidence" value="ECO:0007669"/>
    <property type="project" value="UniProtKB-SubCell"/>
</dbReference>
<keyword evidence="11" id="KW-0479">Metal-binding</keyword>
<evidence type="ECO:0000313" key="17">
    <source>
        <dbReference type="EMBL" id="RMB07789.1"/>
    </source>
</evidence>
<keyword evidence="12" id="KW-0249">Electron transport</keyword>
<comment type="pathway">
    <text evidence="4">Carbohydrate metabolism; tricarboxylic acid cycle.</text>
</comment>
<name>A0A3M0CL44_9PROT</name>
<protein>
    <recommendedName>
        <fullName evidence="6">Succinate dehydrogenase hydrophobic membrane anchor subunit</fullName>
    </recommendedName>
</protein>
<evidence type="ECO:0000256" key="11">
    <source>
        <dbReference type="ARBA" id="ARBA00022723"/>
    </source>
</evidence>
<keyword evidence="10 16" id="KW-0812">Transmembrane</keyword>
<evidence type="ECO:0000256" key="9">
    <source>
        <dbReference type="ARBA" id="ARBA00022617"/>
    </source>
</evidence>
<evidence type="ECO:0000256" key="4">
    <source>
        <dbReference type="ARBA" id="ARBA00005163"/>
    </source>
</evidence>
<dbReference type="AlphaFoldDB" id="A0A3M0CL44"/>
<comment type="subunit">
    <text evidence="5">Part of an enzyme complex containing four subunits: a flavoprotein, an iron-sulfur protein, plus two membrane-anchoring proteins, SdhC and SdhD.</text>
</comment>